<organism evidence="2 3">
    <name type="scientific">Gemmobacter caeni</name>
    <dbReference type="NCBI Taxonomy" id="589035"/>
    <lineage>
        <taxon>Bacteria</taxon>
        <taxon>Pseudomonadati</taxon>
        <taxon>Pseudomonadota</taxon>
        <taxon>Alphaproteobacteria</taxon>
        <taxon>Rhodobacterales</taxon>
        <taxon>Paracoccaceae</taxon>
        <taxon>Gemmobacter</taxon>
    </lineage>
</organism>
<dbReference type="AlphaFoldDB" id="A0A2T6B8M1"/>
<evidence type="ECO:0000256" key="1">
    <source>
        <dbReference type="SAM" id="SignalP"/>
    </source>
</evidence>
<comment type="caution">
    <text evidence="2">The sequence shown here is derived from an EMBL/GenBank/DDBJ whole genome shotgun (WGS) entry which is preliminary data.</text>
</comment>
<reference evidence="2 3" key="1">
    <citation type="submission" date="2018-04" db="EMBL/GenBank/DDBJ databases">
        <title>Genomic Encyclopedia of Archaeal and Bacterial Type Strains, Phase II (KMG-II): from individual species to whole genera.</title>
        <authorList>
            <person name="Goeker M."/>
        </authorList>
    </citation>
    <scope>NUCLEOTIDE SEQUENCE [LARGE SCALE GENOMIC DNA]</scope>
    <source>
        <strain evidence="2 3">DSM 21823</strain>
    </source>
</reference>
<protein>
    <recommendedName>
        <fullName evidence="4">DUF4136 domain-containing protein</fullName>
    </recommendedName>
</protein>
<sequence length="250" mass="27663">MRKPILTLALLLLGATAALAPAPVIAESDGGPSFNPHSGPNAPYYRIRYLADLDDGEGGLIEHGVFDTSAQASEIINLLAHLTIAYRVDCSCEEYRRDVFGTQEMEEEILDLLPQYGYIPRLVPAPQVASLPEGYPVTTPYLRLSGNGFYGWWGGWGNWGWGYQTPTTMTFNANDPNLYARLTPISIFIDTRLESAVLSRVQQLMGGYQLTDPESLCAFIALDRSPDNMLSWVTILDQRRTWAERSGGAQ</sequence>
<evidence type="ECO:0000313" key="3">
    <source>
        <dbReference type="Proteomes" id="UP000244224"/>
    </source>
</evidence>
<gene>
    <name evidence="2" type="ORF">C8N34_102209</name>
</gene>
<evidence type="ECO:0000313" key="2">
    <source>
        <dbReference type="EMBL" id="PTX52430.1"/>
    </source>
</evidence>
<name>A0A2T6B8M1_9RHOB</name>
<feature type="chain" id="PRO_5015723299" description="DUF4136 domain-containing protein" evidence="1">
    <location>
        <begin position="27"/>
        <end position="250"/>
    </location>
</feature>
<keyword evidence="3" id="KW-1185">Reference proteome</keyword>
<dbReference type="EMBL" id="QBKP01000002">
    <property type="protein sequence ID" value="PTX52430.1"/>
    <property type="molecule type" value="Genomic_DNA"/>
</dbReference>
<evidence type="ECO:0008006" key="4">
    <source>
        <dbReference type="Google" id="ProtNLM"/>
    </source>
</evidence>
<dbReference type="RefSeq" id="WP_108127855.1">
    <property type="nucleotide sequence ID" value="NZ_QBKP01000002.1"/>
</dbReference>
<keyword evidence="1" id="KW-0732">Signal</keyword>
<accession>A0A2T6B8M1</accession>
<feature type="signal peptide" evidence="1">
    <location>
        <begin position="1"/>
        <end position="26"/>
    </location>
</feature>
<proteinExistence type="predicted"/>
<dbReference type="Proteomes" id="UP000244224">
    <property type="component" value="Unassembled WGS sequence"/>
</dbReference>